<sequence length="153" mass="16078">MDGELRSNPRAKTRVIEGQTSISKTSLTNPIAGEPSVRQNVDTTSCHAGTMSTANSALLQKTESQPNIVAKRPFEDHSARRLPAELDDAPAGQVTDAVVAISGQESQAWVSSAPTTTAQLATMSTRNGSRLRTVDCTSGRSLSASPDRAILGT</sequence>
<protein>
    <submittedName>
        <fullName evidence="1">Uncharacterized protein</fullName>
    </submittedName>
</protein>
<name>N1PS52_DOTSN</name>
<dbReference type="EMBL" id="KB446538">
    <property type="protein sequence ID" value="EME45190.1"/>
    <property type="molecule type" value="Genomic_DNA"/>
</dbReference>
<reference evidence="1 2" key="2">
    <citation type="journal article" date="2012" name="PLoS Pathog.">
        <title>Diverse lifestyles and strategies of plant pathogenesis encoded in the genomes of eighteen Dothideomycetes fungi.</title>
        <authorList>
            <person name="Ohm R.A."/>
            <person name="Feau N."/>
            <person name="Henrissat B."/>
            <person name="Schoch C.L."/>
            <person name="Horwitz B.A."/>
            <person name="Barry K.W."/>
            <person name="Condon B.J."/>
            <person name="Copeland A.C."/>
            <person name="Dhillon B."/>
            <person name="Glaser F."/>
            <person name="Hesse C.N."/>
            <person name="Kosti I."/>
            <person name="LaButti K."/>
            <person name="Lindquist E.A."/>
            <person name="Lucas S."/>
            <person name="Salamov A.A."/>
            <person name="Bradshaw R.E."/>
            <person name="Ciuffetti L."/>
            <person name="Hamelin R.C."/>
            <person name="Kema G.H.J."/>
            <person name="Lawrence C."/>
            <person name="Scott J.A."/>
            <person name="Spatafora J.W."/>
            <person name="Turgeon B.G."/>
            <person name="de Wit P.J.G.M."/>
            <person name="Zhong S."/>
            <person name="Goodwin S.B."/>
            <person name="Grigoriev I.V."/>
        </authorList>
    </citation>
    <scope>NUCLEOTIDE SEQUENCE [LARGE SCALE GENOMIC DNA]</scope>
    <source>
        <strain evidence="2">NZE10 / CBS 128990</strain>
    </source>
</reference>
<proteinExistence type="predicted"/>
<organism evidence="1 2">
    <name type="scientific">Dothistroma septosporum (strain NZE10 / CBS 128990)</name>
    <name type="common">Red band needle blight fungus</name>
    <name type="synonym">Mycosphaerella pini</name>
    <dbReference type="NCBI Taxonomy" id="675120"/>
    <lineage>
        <taxon>Eukaryota</taxon>
        <taxon>Fungi</taxon>
        <taxon>Dikarya</taxon>
        <taxon>Ascomycota</taxon>
        <taxon>Pezizomycotina</taxon>
        <taxon>Dothideomycetes</taxon>
        <taxon>Dothideomycetidae</taxon>
        <taxon>Mycosphaerellales</taxon>
        <taxon>Mycosphaerellaceae</taxon>
        <taxon>Dothistroma</taxon>
    </lineage>
</organism>
<dbReference type="Proteomes" id="UP000016933">
    <property type="component" value="Unassembled WGS sequence"/>
</dbReference>
<evidence type="ECO:0000313" key="1">
    <source>
        <dbReference type="EMBL" id="EME45190.1"/>
    </source>
</evidence>
<gene>
    <name evidence="1" type="ORF">DOTSEDRAFT_71045</name>
</gene>
<dbReference type="AlphaFoldDB" id="N1PS52"/>
<dbReference type="HOGENOM" id="CLU_1713205_0_0_1"/>
<accession>N1PS52</accession>
<reference evidence="2" key="1">
    <citation type="journal article" date="2012" name="PLoS Genet.">
        <title>The genomes of the fungal plant pathogens Cladosporium fulvum and Dothistroma septosporum reveal adaptation to different hosts and lifestyles but also signatures of common ancestry.</title>
        <authorList>
            <person name="de Wit P.J.G.M."/>
            <person name="van der Burgt A."/>
            <person name="Oekmen B."/>
            <person name="Stergiopoulos I."/>
            <person name="Abd-Elsalam K.A."/>
            <person name="Aerts A.L."/>
            <person name="Bahkali A.H."/>
            <person name="Beenen H.G."/>
            <person name="Chettri P."/>
            <person name="Cox M.P."/>
            <person name="Datema E."/>
            <person name="de Vries R.P."/>
            <person name="Dhillon B."/>
            <person name="Ganley A.R."/>
            <person name="Griffiths S.A."/>
            <person name="Guo Y."/>
            <person name="Hamelin R.C."/>
            <person name="Henrissat B."/>
            <person name="Kabir M.S."/>
            <person name="Jashni M.K."/>
            <person name="Kema G."/>
            <person name="Klaubauf S."/>
            <person name="Lapidus A."/>
            <person name="Levasseur A."/>
            <person name="Lindquist E."/>
            <person name="Mehrabi R."/>
            <person name="Ohm R.A."/>
            <person name="Owen T.J."/>
            <person name="Salamov A."/>
            <person name="Schwelm A."/>
            <person name="Schijlen E."/>
            <person name="Sun H."/>
            <person name="van den Burg H.A."/>
            <person name="van Ham R.C.H.J."/>
            <person name="Zhang S."/>
            <person name="Goodwin S.B."/>
            <person name="Grigoriev I.V."/>
            <person name="Collemare J."/>
            <person name="Bradshaw R.E."/>
        </authorList>
    </citation>
    <scope>NUCLEOTIDE SEQUENCE [LARGE SCALE GENOMIC DNA]</scope>
    <source>
        <strain evidence="2">NZE10 / CBS 128990</strain>
    </source>
</reference>
<evidence type="ECO:0000313" key="2">
    <source>
        <dbReference type="Proteomes" id="UP000016933"/>
    </source>
</evidence>
<keyword evidence="2" id="KW-1185">Reference proteome</keyword>